<dbReference type="PANTHER" id="PTHR21047">
    <property type="entry name" value="DTDP-6-DEOXY-D-GLUCOSE-3,5 EPIMERASE"/>
    <property type="match status" value="1"/>
</dbReference>
<evidence type="ECO:0000256" key="1">
    <source>
        <dbReference type="ARBA" id="ARBA00001298"/>
    </source>
</evidence>
<dbReference type="Proteomes" id="UP001194714">
    <property type="component" value="Unassembled WGS sequence"/>
</dbReference>
<comment type="similarity">
    <text evidence="5">Belongs to the dTDP-4-dehydrorhamnose 3,5-epimerase family.</text>
</comment>
<keyword evidence="5 6" id="KW-0413">Isomerase</keyword>
<dbReference type="Pfam" id="PF00908">
    <property type="entry name" value="dTDP_sugar_isom"/>
    <property type="match status" value="1"/>
</dbReference>
<dbReference type="InterPro" id="IPR014710">
    <property type="entry name" value="RmlC-like_jellyroll"/>
</dbReference>
<dbReference type="EMBL" id="JAAEJV010000044">
    <property type="protein sequence ID" value="MBF5059844.1"/>
    <property type="molecule type" value="Genomic_DNA"/>
</dbReference>
<organism evidence="6 7">
    <name type="scientific">Candidatus Neptunichlamydia vexilliferae</name>
    <dbReference type="NCBI Taxonomy" id="1651774"/>
    <lineage>
        <taxon>Bacteria</taxon>
        <taxon>Pseudomonadati</taxon>
        <taxon>Chlamydiota</taxon>
        <taxon>Chlamydiia</taxon>
        <taxon>Parachlamydiales</taxon>
        <taxon>Simkaniaceae</taxon>
        <taxon>Candidatus Neptunichlamydia</taxon>
    </lineage>
</organism>
<dbReference type="InterPro" id="IPR000888">
    <property type="entry name" value="RmlC-like"/>
</dbReference>
<dbReference type="PANTHER" id="PTHR21047:SF2">
    <property type="entry name" value="THYMIDINE DIPHOSPHO-4-KETO-RHAMNOSE 3,5-EPIMERASE"/>
    <property type="match status" value="1"/>
</dbReference>
<evidence type="ECO:0000256" key="4">
    <source>
        <dbReference type="ARBA" id="ARBA00019595"/>
    </source>
</evidence>
<accession>A0ABS0B0X3</accession>
<comment type="caution">
    <text evidence="6">The sequence shown here is derived from an EMBL/GenBank/DDBJ whole genome shotgun (WGS) entry which is preliminary data.</text>
</comment>
<dbReference type="SUPFAM" id="SSF51182">
    <property type="entry name" value="RmlC-like cupins"/>
    <property type="match status" value="1"/>
</dbReference>
<comment type="function">
    <text evidence="2 5">Catalyzes the epimerization of the C3' and C5'positions of dTDP-6-deoxy-D-xylo-4-hexulose, forming dTDP-6-deoxy-L-lyxo-4-hexulose.</text>
</comment>
<dbReference type="GO" id="GO:0008830">
    <property type="term" value="F:dTDP-4-dehydrorhamnose 3,5-epimerase activity"/>
    <property type="evidence" value="ECO:0007669"/>
    <property type="project" value="UniProtKB-EC"/>
</dbReference>
<dbReference type="NCBIfam" id="TIGR01221">
    <property type="entry name" value="rmlC"/>
    <property type="match status" value="1"/>
</dbReference>
<sequence>MFQEILFPLIWLPCYNQEAMEVQELKLKGVKLIRPQVFRDERGYFFESHQVERYLDQGIDCSFVQDNHSYSKEGTIRGMHFQSEPGQAKLVRVASGKIYDVIVDIRLSSPTFGQWEGVYLDGENHHQLFVPVGFAHGFCVVSPEAHVLYKTSAPYNSETEKGFRFDDPEVGIEWPVKEPIVSERDKNSPKLRGQNLL</sequence>
<comment type="pathway">
    <text evidence="5">Carbohydrate biosynthesis; dTDP-L-rhamnose biosynthesis.</text>
</comment>
<dbReference type="Gene3D" id="2.60.120.10">
    <property type="entry name" value="Jelly Rolls"/>
    <property type="match status" value="1"/>
</dbReference>
<dbReference type="CDD" id="cd00438">
    <property type="entry name" value="cupin_RmlC"/>
    <property type="match status" value="1"/>
</dbReference>
<dbReference type="InterPro" id="IPR011051">
    <property type="entry name" value="RmlC_Cupin_sf"/>
</dbReference>
<comment type="catalytic activity">
    <reaction evidence="1 5">
        <text>dTDP-4-dehydro-6-deoxy-alpha-D-glucose = dTDP-4-dehydro-beta-L-rhamnose</text>
        <dbReference type="Rhea" id="RHEA:16969"/>
        <dbReference type="ChEBI" id="CHEBI:57649"/>
        <dbReference type="ChEBI" id="CHEBI:62830"/>
        <dbReference type="EC" id="5.1.3.13"/>
    </reaction>
</comment>
<name>A0ABS0B0X3_9BACT</name>
<evidence type="ECO:0000313" key="7">
    <source>
        <dbReference type="Proteomes" id="UP001194714"/>
    </source>
</evidence>
<keyword evidence="7" id="KW-1185">Reference proteome</keyword>
<comment type="subunit">
    <text evidence="5">Homodimer.</text>
</comment>
<reference evidence="6 7" key="1">
    <citation type="submission" date="2020-01" db="EMBL/GenBank/DDBJ databases">
        <title>Draft genome sequence of Cand. Neptunochlamydia vexilliferae K9.</title>
        <authorList>
            <person name="Schulz F."/>
            <person name="Koestlbacher S."/>
            <person name="Wascher F."/>
            <person name="Pizzetti I."/>
            <person name="Horn M."/>
        </authorList>
    </citation>
    <scope>NUCLEOTIDE SEQUENCE [LARGE SCALE GENOMIC DNA]</scope>
    <source>
        <strain evidence="6 7">K9</strain>
    </source>
</reference>
<proteinExistence type="inferred from homology"/>
<evidence type="ECO:0000256" key="5">
    <source>
        <dbReference type="RuleBase" id="RU364069"/>
    </source>
</evidence>
<evidence type="ECO:0000313" key="6">
    <source>
        <dbReference type="EMBL" id="MBF5059844.1"/>
    </source>
</evidence>
<gene>
    <name evidence="6" type="ORF">NEPTK9_001363</name>
</gene>
<evidence type="ECO:0000256" key="3">
    <source>
        <dbReference type="ARBA" id="ARBA00012098"/>
    </source>
</evidence>
<evidence type="ECO:0000256" key="2">
    <source>
        <dbReference type="ARBA" id="ARBA00001997"/>
    </source>
</evidence>
<protein>
    <recommendedName>
        <fullName evidence="4 5">dTDP-4-dehydrorhamnose 3,5-epimerase</fullName>
        <ecNumber evidence="3 5">5.1.3.13</ecNumber>
    </recommendedName>
    <alternativeName>
        <fullName evidence="5">Thymidine diphospho-4-keto-rhamnose 3,5-epimerase</fullName>
    </alternativeName>
</protein>
<dbReference type="EC" id="5.1.3.13" evidence="3 5"/>